<keyword evidence="1" id="KW-0472">Membrane</keyword>
<dbReference type="RefSeq" id="WP_269427746.1">
    <property type="nucleotide sequence ID" value="NZ_JAPWGM010000003.1"/>
</dbReference>
<name>A0ABT4LD07_9SPHI</name>
<dbReference type="Proteomes" id="UP001144347">
    <property type="component" value="Unassembled WGS sequence"/>
</dbReference>
<reference evidence="3" key="1">
    <citation type="submission" date="2022-12" db="EMBL/GenBank/DDBJ databases">
        <title>Genome sequence of HCMS5-2.</title>
        <authorList>
            <person name="Woo H."/>
        </authorList>
    </citation>
    <scope>NUCLEOTIDE SEQUENCE</scope>
    <source>
        <strain evidence="3">HCMS5-2</strain>
    </source>
</reference>
<feature type="transmembrane region" description="Helical" evidence="1">
    <location>
        <begin position="210"/>
        <end position="231"/>
    </location>
</feature>
<keyword evidence="1" id="KW-0812">Transmembrane</keyword>
<dbReference type="PANTHER" id="PTHR23028">
    <property type="entry name" value="ACETYLTRANSFERASE"/>
    <property type="match status" value="1"/>
</dbReference>
<dbReference type="PANTHER" id="PTHR23028:SF53">
    <property type="entry name" value="ACYL_TRANSF_3 DOMAIN-CONTAINING PROTEIN"/>
    <property type="match status" value="1"/>
</dbReference>
<evidence type="ECO:0000256" key="1">
    <source>
        <dbReference type="SAM" id="Phobius"/>
    </source>
</evidence>
<feature type="domain" description="Acyltransferase 3" evidence="2">
    <location>
        <begin position="30"/>
        <end position="355"/>
    </location>
</feature>
<dbReference type="EMBL" id="JAPWGM010000003">
    <property type="protein sequence ID" value="MCZ4244694.1"/>
    <property type="molecule type" value="Genomic_DNA"/>
</dbReference>
<protein>
    <submittedName>
        <fullName evidence="3">Acyltransferase</fullName>
    </submittedName>
</protein>
<keyword evidence="1" id="KW-1133">Transmembrane helix</keyword>
<keyword evidence="3" id="KW-0012">Acyltransferase</keyword>
<keyword evidence="4" id="KW-1185">Reference proteome</keyword>
<feature type="transmembrane region" description="Helical" evidence="1">
    <location>
        <begin position="342"/>
        <end position="360"/>
    </location>
</feature>
<feature type="transmembrane region" description="Helical" evidence="1">
    <location>
        <begin position="183"/>
        <end position="204"/>
    </location>
</feature>
<evidence type="ECO:0000313" key="3">
    <source>
        <dbReference type="EMBL" id="MCZ4244694.1"/>
    </source>
</evidence>
<feature type="transmembrane region" description="Helical" evidence="1">
    <location>
        <begin position="37"/>
        <end position="58"/>
    </location>
</feature>
<evidence type="ECO:0000259" key="2">
    <source>
        <dbReference type="Pfam" id="PF01757"/>
    </source>
</evidence>
<evidence type="ECO:0000313" key="4">
    <source>
        <dbReference type="Proteomes" id="UP001144347"/>
    </source>
</evidence>
<proteinExistence type="predicted"/>
<keyword evidence="3" id="KW-0808">Transferase</keyword>
<dbReference type="InterPro" id="IPR002656">
    <property type="entry name" value="Acyl_transf_3_dom"/>
</dbReference>
<dbReference type="GO" id="GO:0016746">
    <property type="term" value="F:acyltransferase activity"/>
    <property type="evidence" value="ECO:0007669"/>
    <property type="project" value="UniProtKB-KW"/>
</dbReference>
<feature type="transmembrane region" description="Helical" evidence="1">
    <location>
        <begin position="108"/>
        <end position="128"/>
    </location>
</feature>
<feature type="transmembrane region" description="Helical" evidence="1">
    <location>
        <begin position="303"/>
        <end position="322"/>
    </location>
</feature>
<comment type="caution">
    <text evidence="3">The sequence shown here is derived from an EMBL/GenBank/DDBJ whole genome shotgun (WGS) entry which is preliminary data.</text>
</comment>
<sequence length="373" mass="43739">MTVKKEINKIYLQLNAPFSIPDFLDVPYFPSLDGWRAVAIIMVILGHAKLTVLPTSLYYKFAEIFIYADLGVRIFFVLSGFLITSLLIKEFITNGQINIKRFFIKRVLRIFPVLYLYLVVVFILNQIFDLGLISDHFLGPILYINNFSFFSGTWLTGHTWSLAVEEQFYIIWPFLFSILTKKLWLFCLIMILSIPFFKVFWYYYPTYQELTLAPFTSNADAIFSGSLLAILSYKKFFNINQKIWKIKGLDLLFISVIFISTYCVHRGYFGLLFYPSGSTLCNVMICLLLLRTIINNKILLYKFLNKKVMIQLGLISYSLYIWQQLFLMPRNGYSNKLSVLNFPLNVIIAIVVSYISFNYYEKYFLKLKKCIII</sequence>
<gene>
    <name evidence="3" type="ORF">O0955_11845</name>
</gene>
<dbReference type="Pfam" id="PF01757">
    <property type="entry name" value="Acyl_transf_3"/>
    <property type="match status" value="1"/>
</dbReference>
<organism evidence="3 4">
    <name type="scientific">Pedobacter punctiformis</name>
    <dbReference type="NCBI Taxonomy" id="3004097"/>
    <lineage>
        <taxon>Bacteria</taxon>
        <taxon>Pseudomonadati</taxon>
        <taxon>Bacteroidota</taxon>
        <taxon>Sphingobacteriia</taxon>
        <taxon>Sphingobacteriales</taxon>
        <taxon>Sphingobacteriaceae</taxon>
        <taxon>Pedobacter</taxon>
    </lineage>
</organism>
<feature type="transmembrane region" description="Helical" evidence="1">
    <location>
        <begin position="268"/>
        <end position="291"/>
    </location>
</feature>
<accession>A0ABT4LD07</accession>
<feature type="transmembrane region" description="Helical" evidence="1">
    <location>
        <begin position="64"/>
        <end position="88"/>
    </location>
</feature>
<dbReference type="InterPro" id="IPR050879">
    <property type="entry name" value="Acyltransferase_3"/>
</dbReference>